<evidence type="ECO:0000259" key="1">
    <source>
        <dbReference type="Pfam" id="PF01370"/>
    </source>
</evidence>
<dbReference type="PANTHER" id="PTHR48079:SF6">
    <property type="entry name" value="NAD(P)-BINDING DOMAIN-CONTAINING PROTEIN-RELATED"/>
    <property type="match status" value="1"/>
</dbReference>
<organism evidence="2 3">
    <name type="scientific">Martelella mediterranea DSM 17316</name>
    <dbReference type="NCBI Taxonomy" id="1122214"/>
    <lineage>
        <taxon>Bacteria</taxon>
        <taxon>Pseudomonadati</taxon>
        <taxon>Pseudomonadota</taxon>
        <taxon>Alphaproteobacteria</taxon>
        <taxon>Hyphomicrobiales</taxon>
        <taxon>Aurantimonadaceae</taxon>
        <taxon>Martelella</taxon>
    </lineage>
</organism>
<geneLocation type="plasmid" evidence="3">
    <name>pmm593</name>
</geneLocation>
<dbReference type="RefSeq" id="WP_018066825.1">
    <property type="nucleotide sequence ID" value="NZ_AQWH01000028.1"/>
</dbReference>
<keyword evidence="3" id="KW-1185">Reference proteome</keyword>
<gene>
    <name evidence="2" type="ORF">Mame_04850</name>
</gene>
<protein>
    <submittedName>
        <fullName evidence="2">Cholesterol dehydrogenase</fullName>
    </submittedName>
</protein>
<dbReference type="Gene3D" id="3.40.50.720">
    <property type="entry name" value="NAD(P)-binding Rossmann-like Domain"/>
    <property type="match status" value="1"/>
</dbReference>
<feature type="domain" description="NAD-dependent epimerase/dehydratase" evidence="1">
    <location>
        <begin position="6"/>
        <end position="227"/>
    </location>
</feature>
<dbReference type="AlphaFoldDB" id="A0A1U9Z993"/>
<dbReference type="Proteomes" id="UP000191135">
    <property type="component" value="Plasmid pMM593"/>
</dbReference>
<keyword evidence="2" id="KW-0614">Plasmid</keyword>
<dbReference type="KEGG" id="mmed:Mame_04850"/>
<dbReference type="SUPFAM" id="SSF51735">
    <property type="entry name" value="NAD(P)-binding Rossmann-fold domains"/>
    <property type="match status" value="1"/>
</dbReference>
<dbReference type="eggNOG" id="COG0451">
    <property type="taxonomic scope" value="Bacteria"/>
</dbReference>
<name>A0A1U9Z993_9HYPH</name>
<dbReference type="InterPro" id="IPR051783">
    <property type="entry name" value="NAD(P)-dependent_oxidoreduct"/>
</dbReference>
<evidence type="ECO:0000313" key="3">
    <source>
        <dbReference type="Proteomes" id="UP000191135"/>
    </source>
</evidence>
<dbReference type="InterPro" id="IPR036291">
    <property type="entry name" value="NAD(P)-bd_dom_sf"/>
</dbReference>
<dbReference type="InterPro" id="IPR001509">
    <property type="entry name" value="Epimerase_deHydtase"/>
</dbReference>
<evidence type="ECO:0000313" key="2">
    <source>
        <dbReference type="EMBL" id="AQZ54142.1"/>
    </source>
</evidence>
<proteinExistence type="predicted"/>
<dbReference type="Pfam" id="PF01370">
    <property type="entry name" value="Epimerase"/>
    <property type="match status" value="1"/>
</dbReference>
<dbReference type="GO" id="GO:0005737">
    <property type="term" value="C:cytoplasm"/>
    <property type="evidence" value="ECO:0007669"/>
    <property type="project" value="TreeGrafter"/>
</dbReference>
<sequence length="324" mass="34765">MAEEHVFITGASGYVGRNLLRHFVSRGHRVTGLVRSPEAAERVASWGARPVQGDMLTADLAPLMSGADVLIHAAANVDHGTGSKAASVNPEGARRVLEAARDAGVRKIIHISTDSVLQDGRPLRNVEETAPYPDRPAGAYSAGKAEAERVARRAAAQGQHVVILRPRMVWGRDDTTALPMLVEAVKSGKFAWISGGGYRSSSLHIANLCHAVELAFARGGRGEIYHVTDGPARPFRETVSGLLATQGLEGGTRSVPRGALCMIARLGDGLYRLSGGRFSGPLSYQDYATSAVEITLDIRKAERDLGYRPVVTFEEGLRELRALR</sequence>
<accession>A0A1U9Z993</accession>
<dbReference type="GO" id="GO:0004029">
    <property type="term" value="F:aldehyde dehydrogenase (NAD+) activity"/>
    <property type="evidence" value="ECO:0007669"/>
    <property type="project" value="TreeGrafter"/>
</dbReference>
<dbReference type="OrthoDB" id="367683at2"/>
<reference evidence="2 3" key="1">
    <citation type="submission" date="2017-03" db="EMBL/GenBank/DDBJ databases">
        <title>Foreign affairs: Plasmid Transfer between Roseobacters and Rhizobia.</title>
        <authorList>
            <person name="Bartling P."/>
            <person name="Bunk B."/>
            <person name="Overmann J."/>
            <person name="Brinkmann H."/>
            <person name="Petersen J."/>
        </authorList>
    </citation>
    <scope>NUCLEOTIDE SEQUENCE [LARGE SCALE GENOMIC DNA]</scope>
    <source>
        <strain evidence="2 3">MACL11</strain>
        <plasmid evidence="3">Plasmid pmm593</plasmid>
    </source>
</reference>
<dbReference type="EMBL" id="CP020331">
    <property type="protein sequence ID" value="AQZ54142.1"/>
    <property type="molecule type" value="Genomic_DNA"/>
</dbReference>
<dbReference type="PANTHER" id="PTHR48079">
    <property type="entry name" value="PROTEIN YEEZ"/>
    <property type="match status" value="1"/>
</dbReference>